<comment type="subcellular location">
    <subcellularLocation>
        <location evidence="1">Membrane</location>
        <topology evidence="1">Multi-pass membrane protein</topology>
    </subcellularLocation>
</comment>
<evidence type="ECO:0000256" key="6">
    <source>
        <dbReference type="SAM" id="Phobius"/>
    </source>
</evidence>
<feature type="transmembrane region" description="Helical" evidence="6">
    <location>
        <begin position="274"/>
        <end position="294"/>
    </location>
</feature>
<dbReference type="Pfam" id="PF07690">
    <property type="entry name" value="MFS_1"/>
    <property type="match status" value="1"/>
</dbReference>
<dbReference type="FunFam" id="1.20.1250.20:FF:000034">
    <property type="entry name" value="MFS general substrate transporter"/>
    <property type="match status" value="1"/>
</dbReference>
<gene>
    <name evidence="8" type="ORF">N7498_000207</name>
</gene>
<keyword evidence="9" id="KW-1185">Reference proteome</keyword>
<keyword evidence="2" id="KW-0813">Transport</keyword>
<dbReference type="SUPFAM" id="SSF103473">
    <property type="entry name" value="MFS general substrate transporter"/>
    <property type="match status" value="1"/>
</dbReference>
<dbReference type="InterPro" id="IPR011701">
    <property type="entry name" value="MFS"/>
</dbReference>
<evidence type="ECO:0000313" key="8">
    <source>
        <dbReference type="EMBL" id="KAJ5218108.1"/>
    </source>
</evidence>
<protein>
    <recommendedName>
        <fullName evidence="7">Major facilitator superfamily (MFS) profile domain-containing protein</fullName>
    </recommendedName>
</protein>
<evidence type="ECO:0000256" key="2">
    <source>
        <dbReference type="ARBA" id="ARBA00022448"/>
    </source>
</evidence>
<proteinExistence type="predicted"/>
<dbReference type="InterPro" id="IPR020846">
    <property type="entry name" value="MFS_dom"/>
</dbReference>
<evidence type="ECO:0000259" key="7">
    <source>
        <dbReference type="PROSITE" id="PS50850"/>
    </source>
</evidence>
<name>A0A9W9NGE4_9EURO</name>
<feature type="transmembrane region" description="Helical" evidence="6">
    <location>
        <begin position="170"/>
        <end position="190"/>
    </location>
</feature>
<keyword evidence="3 6" id="KW-0812">Transmembrane</keyword>
<evidence type="ECO:0000256" key="3">
    <source>
        <dbReference type="ARBA" id="ARBA00022692"/>
    </source>
</evidence>
<evidence type="ECO:0000256" key="4">
    <source>
        <dbReference type="ARBA" id="ARBA00022989"/>
    </source>
</evidence>
<dbReference type="GO" id="GO:0022857">
    <property type="term" value="F:transmembrane transporter activity"/>
    <property type="evidence" value="ECO:0007669"/>
    <property type="project" value="InterPro"/>
</dbReference>
<feature type="transmembrane region" description="Helical" evidence="6">
    <location>
        <begin position="110"/>
        <end position="129"/>
    </location>
</feature>
<dbReference type="PROSITE" id="PS50850">
    <property type="entry name" value="MFS"/>
    <property type="match status" value="1"/>
</dbReference>
<keyword evidence="5 6" id="KW-0472">Membrane</keyword>
<dbReference type="InterPro" id="IPR036259">
    <property type="entry name" value="MFS_trans_sf"/>
</dbReference>
<feature type="transmembrane region" description="Helical" evidence="6">
    <location>
        <begin position="399"/>
        <end position="419"/>
    </location>
</feature>
<feature type="transmembrane region" description="Helical" evidence="6">
    <location>
        <begin position="338"/>
        <end position="356"/>
    </location>
</feature>
<dbReference type="FunFam" id="1.20.1250.20:FF:000068">
    <property type="entry name" value="MFS general substrate transporter"/>
    <property type="match status" value="1"/>
</dbReference>
<evidence type="ECO:0000256" key="5">
    <source>
        <dbReference type="ARBA" id="ARBA00023136"/>
    </source>
</evidence>
<reference evidence="8" key="1">
    <citation type="submission" date="2022-12" db="EMBL/GenBank/DDBJ databases">
        <authorList>
            <person name="Petersen C."/>
        </authorList>
    </citation>
    <scope>NUCLEOTIDE SEQUENCE</scope>
    <source>
        <strain evidence="8">IBT 15544</strain>
    </source>
</reference>
<organism evidence="8 9">
    <name type="scientific">Penicillium cinerascens</name>
    <dbReference type="NCBI Taxonomy" id="70096"/>
    <lineage>
        <taxon>Eukaryota</taxon>
        <taxon>Fungi</taxon>
        <taxon>Dikarya</taxon>
        <taxon>Ascomycota</taxon>
        <taxon>Pezizomycotina</taxon>
        <taxon>Eurotiomycetes</taxon>
        <taxon>Eurotiomycetidae</taxon>
        <taxon>Eurotiales</taxon>
        <taxon>Aspergillaceae</taxon>
        <taxon>Penicillium</taxon>
    </lineage>
</organism>
<feature type="transmembrane region" description="Helical" evidence="6">
    <location>
        <begin position="314"/>
        <end position="331"/>
    </location>
</feature>
<dbReference type="AlphaFoldDB" id="A0A9W9NGE4"/>
<dbReference type="OrthoDB" id="2985014at2759"/>
<dbReference type="GO" id="GO:0005886">
    <property type="term" value="C:plasma membrane"/>
    <property type="evidence" value="ECO:0007669"/>
    <property type="project" value="TreeGrafter"/>
</dbReference>
<accession>A0A9W9NGE4</accession>
<dbReference type="EMBL" id="JAPQKR010000004">
    <property type="protein sequence ID" value="KAJ5218108.1"/>
    <property type="molecule type" value="Genomic_DNA"/>
</dbReference>
<comment type="caution">
    <text evidence="8">The sequence shown here is derived from an EMBL/GenBank/DDBJ whole genome shotgun (WGS) entry which is preliminary data.</text>
</comment>
<evidence type="ECO:0000313" key="9">
    <source>
        <dbReference type="Proteomes" id="UP001150904"/>
    </source>
</evidence>
<dbReference type="PANTHER" id="PTHR43791:SF46">
    <property type="entry name" value="MAJOR FACILITATOR SUPERFAMILY (MFS) PROFILE DOMAIN-CONTAINING PROTEIN-RELATED"/>
    <property type="match status" value="1"/>
</dbReference>
<reference evidence="8" key="2">
    <citation type="journal article" date="2023" name="IMA Fungus">
        <title>Comparative genomic study of the Penicillium genus elucidates a diverse pangenome and 15 lateral gene transfer events.</title>
        <authorList>
            <person name="Petersen C."/>
            <person name="Sorensen T."/>
            <person name="Nielsen M.R."/>
            <person name="Sondergaard T.E."/>
            <person name="Sorensen J.L."/>
            <person name="Fitzpatrick D.A."/>
            <person name="Frisvad J.C."/>
            <person name="Nielsen K.L."/>
        </authorList>
    </citation>
    <scope>NUCLEOTIDE SEQUENCE</scope>
    <source>
        <strain evidence="8">IBT 15544</strain>
    </source>
</reference>
<feature type="transmembrane region" description="Helical" evidence="6">
    <location>
        <begin position="80"/>
        <end position="103"/>
    </location>
</feature>
<dbReference type="Gene3D" id="1.20.1250.20">
    <property type="entry name" value="MFS general substrate transporter like domains"/>
    <property type="match status" value="2"/>
</dbReference>
<dbReference type="RefSeq" id="XP_058312681.1">
    <property type="nucleotide sequence ID" value="XM_058447270.1"/>
</dbReference>
<dbReference type="GeneID" id="83174570"/>
<feature type="transmembrane region" description="Helical" evidence="6">
    <location>
        <begin position="368"/>
        <end position="387"/>
    </location>
</feature>
<evidence type="ECO:0000256" key="1">
    <source>
        <dbReference type="ARBA" id="ARBA00004141"/>
    </source>
</evidence>
<feature type="domain" description="Major facilitator superfamily (MFS) profile" evidence="7">
    <location>
        <begin position="42"/>
        <end position="459"/>
    </location>
</feature>
<keyword evidence="4 6" id="KW-1133">Transmembrane helix</keyword>
<feature type="transmembrane region" description="Helical" evidence="6">
    <location>
        <begin position="431"/>
        <end position="451"/>
    </location>
</feature>
<feature type="transmembrane region" description="Helical" evidence="6">
    <location>
        <begin position="202"/>
        <end position="225"/>
    </location>
</feature>
<feature type="transmembrane region" description="Helical" evidence="6">
    <location>
        <begin position="42"/>
        <end position="60"/>
    </location>
</feature>
<dbReference type="PANTHER" id="PTHR43791">
    <property type="entry name" value="PERMEASE-RELATED"/>
    <property type="match status" value="1"/>
</dbReference>
<sequence length="486" mass="55032">MTDIHEKPGGPITVDSSRDSEELTNEVHLNEKRLLFKIDTHVLPILCVLYFLAFLDRINIGNAVVFGLEEDLGMDPKSNQFNTALTIFFVPYVLLEIPSNIFLKKLRPHIWLAGCMFLFGILTIAQGLVKSYSGLLATRFFIGVAESGMFPGCFYLIGMWYKRSDALRRYTYFFNSTTLAGAFGGLIAYGTGHMQGMRGYGAWRWLFIIEGSVTCVVAIVAWFIISDFPEQARWLNEEEQQWVKKRLMADHGDDSVERSIGFRDVVEVLKDYKIFLGALMYFSFLVPAYGYAYFSPTIIESYGYSPLQTQLHSVPPLAMAFFVSLGIAFVSDRVRHRYLFVLFNLLVAIAGIAILLTEHHNTKLEYGALFLVVFGPYCGMPVALCWFTMNLGGHRRRAIGTALQLGFGEIAGIVSTFLFLSKDAPYFHTGYSVAIFFFTLASFWSTCYFLACWSQNRKRDQLIAQDSAEARMAGEGDLDISYRYML</sequence>
<dbReference type="Proteomes" id="UP001150904">
    <property type="component" value="Unassembled WGS sequence"/>
</dbReference>
<feature type="transmembrane region" description="Helical" evidence="6">
    <location>
        <begin position="135"/>
        <end position="158"/>
    </location>
</feature>